<dbReference type="PIRSF" id="PIRSF008502">
    <property type="entry name" value="UCP008502"/>
    <property type="match status" value="1"/>
</dbReference>
<evidence type="ECO:0000313" key="1">
    <source>
        <dbReference type="EMBL" id="SDE93474.1"/>
    </source>
</evidence>
<dbReference type="EMBL" id="FNBD01000005">
    <property type="protein sequence ID" value="SDE93474.1"/>
    <property type="molecule type" value="Genomic_DNA"/>
</dbReference>
<sequence length="182" mass="20674">MTTYILLLRGINVSGQKKIKMVDLKRTLEKLGLKNVQTYIQSGNVVFESDELSKSILIATIESLMLKTVDFEVPILLFYAEEFKLILENSPYLAIETLAANHSYFVLLITPPIDSLKQKLQSETFLNEEFSIASACIYLKCNVGYGKAKCNNNFFERKLKIQATTRNYKTMSKLVALSEVLN</sequence>
<dbReference type="eggNOG" id="COG3797">
    <property type="taxonomic scope" value="Bacteria"/>
</dbReference>
<dbReference type="Gene3D" id="3.30.70.1280">
    <property type="entry name" value="SP0830-like domains"/>
    <property type="match status" value="1"/>
</dbReference>
<protein>
    <submittedName>
        <fullName evidence="1">Uncharacterized conserved protein, DUF1697 family</fullName>
    </submittedName>
</protein>
<accession>A0A1G7GZG7</accession>
<dbReference type="SUPFAM" id="SSF160379">
    <property type="entry name" value="SP0830-like"/>
    <property type="match status" value="1"/>
</dbReference>
<dbReference type="AlphaFoldDB" id="A0A1G7GZG7"/>
<dbReference type="Pfam" id="PF08002">
    <property type="entry name" value="DUF1697"/>
    <property type="match status" value="1"/>
</dbReference>
<dbReference type="PANTHER" id="PTHR36439">
    <property type="entry name" value="BLL4334 PROTEIN"/>
    <property type="match status" value="1"/>
</dbReference>
<organism evidence="1 2">
    <name type="scientific">Cellulophaga baltica</name>
    <dbReference type="NCBI Taxonomy" id="76594"/>
    <lineage>
        <taxon>Bacteria</taxon>
        <taxon>Pseudomonadati</taxon>
        <taxon>Bacteroidota</taxon>
        <taxon>Flavobacteriia</taxon>
        <taxon>Flavobacteriales</taxon>
        <taxon>Flavobacteriaceae</taxon>
        <taxon>Cellulophaga</taxon>
    </lineage>
</organism>
<proteinExistence type="predicted"/>
<reference evidence="2" key="1">
    <citation type="submission" date="2016-10" db="EMBL/GenBank/DDBJ databases">
        <authorList>
            <person name="Varghese N."/>
            <person name="Submissions S."/>
        </authorList>
    </citation>
    <scope>NUCLEOTIDE SEQUENCE [LARGE SCALE GENOMIC DNA]</scope>
    <source>
        <strain evidence="2">DSM 24729</strain>
    </source>
</reference>
<dbReference type="InterPro" id="IPR012545">
    <property type="entry name" value="DUF1697"/>
</dbReference>
<evidence type="ECO:0000313" key="2">
    <source>
        <dbReference type="Proteomes" id="UP000182114"/>
    </source>
</evidence>
<dbReference type="RefSeq" id="WP_074538309.1">
    <property type="nucleotide sequence ID" value="NZ_FNBD01000005.1"/>
</dbReference>
<dbReference type="Proteomes" id="UP000182114">
    <property type="component" value="Unassembled WGS sequence"/>
</dbReference>
<gene>
    <name evidence="1" type="ORF">SAMN04487992_105159</name>
</gene>
<keyword evidence="2" id="KW-1185">Reference proteome</keyword>
<dbReference type="PANTHER" id="PTHR36439:SF1">
    <property type="entry name" value="DUF1697 DOMAIN-CONTAINING PROTEIN"/>
    <property type="match status" value="1"/>
</dbReference>
<name>A0A1G7GZG7_9FLAO</name>